<dbReference type="Pfam" id="PF25772">
    <property type="entry name" value="HEAT_RRP12_N"/>
    <property type="match status" value="1"/>
</dbReference>
<dbReference type="InterPro" id="IPR057860">
    <property type="entry name" value="HEAT_RRP12_N"/>
</dbReference>
<name>A0AAF0AUE2_9SCHI</name>
<feature type="compositionally biased region" description="Acidic residues" evidence="1">
    <location>
        <begin position="940"/>
        <end position="959"/>
    </location>
</feature>
<evidence type="ECO:0000256" key="1">
    <source>
        <dbReference type="SAM" id="MobiDB-lite"/>
    </source>
</evidence>
<dbReference type="Gene3D" id="1.25.10.10">
    <property type="entry name" value="Leucine-rich Repeat Variant"/>
    <property type="match status" value="1"/>
</dbReference>
<dbReference type="SUPFAM" id="SSF48371">
    <property type="entry name" value="ARM repeat"/>
    <property type="match status" value="1"/>
</dbReference>
<feature type="domain" description="RRP12 N-terminal HEAT" evidence="2">
    <location>
        <begin position="29"/>
        <end position="216"/>
    </location>
</feature>
<dbReference type="PANTHER" id="PTHR48287">
    <property type="entry name" value="ARM REPEAT SUPERFAMILY PROTEIN"/>
    <property type="match status" value="1"/>
</dbReference>
<dbReference type="GeneID" id="80874164"/>
<dbReference type="InterPro" id="IPR052087">
    <property type="entry name" value="RRP12"/>
</dbReference>
<evidence type="ECO:0000313" key="4">
    <source>
        <dbReference type="Proteomes" id="UP001212411"/>
    </source>
</evidence>
<sequence length="1013" mass="113655">MSKSENFERMLKVIRSHTKGKLENQRQPALLLCSIEKYIAQKKLELSPVVYMSALTALIMQSDKLDYSAVYLLSVVLPAVPEKERLTHAKILESHLVPYLKEQDTEAPTIRCILLCIQEFLFAILAQDITLHSDSLELSLEVLLEYSIDSRPKIRKCAIQALQGVSEKSEVSSSFLTSRIIVLCSRVFRELNESPSSDKANVSTSIHCMQLLDEFVDFQHVSGTDLGTTTGSLVSILQSDIASSEFVVQKATSLLADLLSKRIDAIPDAFVVDQTDKMLQSWGRAPLIAILFSTTFAKRSQSKGIKKLTHLFDLLLESALDDTDSNESKYGFLIEEDSNLVENCLTSTLSNKSIALHVITHVTGKISKLIGSARSLRPKRTYIVNICCAFLTLFMKAARKEHMSMLFDTFKDIARVINQWKTPTSKEVKQLFKVSFEKLGVEETITSLTPKSELSKFQRYSWLKDVLLDTKNNDFSGFSNVFMPVIESGTPQWWSVLPAFCSSVDDPNALSEEVLKNMASTVYQHERYREPIVKSFISLSKVSSVHSILSENAVNIIGVLGNILASMPPAHTLAPCVIDAMVSIYSVSADKQSQIIKMLIDSAPLSDANLGNKAIVNAFPALLNIAPSDTWKPFLPHLVKLFNQKPPKDSQSETSSLNFGAGFAYRVLNACLSNPNMVETVSPFVGNLVESLVDVGASIQSNSKFTTLERFKTWKLLLGLIPKDDLHLMSPLISETALASKDHMADVRANAYELLVEMGNIMKKGGKINRSRIQGADSNDVTVQASLKEYFTMVSAGLFESTPTLTTCTILSLTRLYYEFKDEIDESITDSLMELVELNLSSSNQEVARTAVGFVKMIITVSSKATIERFLDSLMPSIFRWLKEHNAFVKIKAKQLLDRMLRVFTFSELSKYTHDAADKKWLERILQVRNSRAERKVEVKDEEGESEADEMDLDVDINDNDVPSNKAENKKKDNRQRVPNKRDFGNKRENKWNNRENKFSSRAAPNKRQRKQV</sequence>
<keyword evidence="4" id="KW-1185">Reference proteome</keyword>
<reference evidence="3 4" key="1">
    <citation type="journal article" date="2023" name="G3 (Bethesda)">
        <title>A high-quality reference genome for the fission yeast Schizosaccharomyces osmophilus.</title>
        <authorList>
            <person name="Jia G.S."/>
            <person name="Zhang W.C."/>
            <person name="Liang Y."/>
            <person name="Liu X.H."/>
            <person name="Rhind N."/>
            <person name="Pidoux A."/>
            <person name="Brysch-Herzberg M."/>
            <person name="Du L.L."/>
        </authorList>
    </citation>
    <scope>NUCLEOTIDE SEQUENCE [LARGE SCALE GENOMIC DNA]</scope>
    <source>
        <strain evidence="3 4">CBS 15793</strain>
    </source>
</reference>
<gene>
    <name evidence="3" type="ORF">SOMG_00681</name>
</gene>
<proteinExistence type="predicted"/>
<dbReference type="RefSeq" id="XP_056034972.1">
    <property type="nucleotide sequence ID" value="XM_056179475.1"/>
</dbReference>
<dbReference type="KEGG" id="som:SOMG_00681"/>
<organism evidence="3 4">
    <name type="scientific">Schizosaccharomyces osmophilus</name>
    <dbReference type="NCBI Taxonomy" id="2545709"/>
    <lineage>
        <taxon>Eukaryota</taxon>
        <taxon>Fungi</taxon>
        <taxon>Dikarya</taxon>
        <taxon>Ascomycota</taxon>
        <taxon>Taphrinomycotina</taxon>
        <taxon>Schizosaccharomycetes</taxon>
        <taxon>Schizosaccharomycetales</taxon>
        <taxon>Schizosaccharomycetaceae</taxon>
        <taxon>Schizosaccharomyces</taxon>
    </lineage>
</organism>
<dbReference type="InterPro" id="IPR016024">
    <property type="entry name" value="ARM-type_fold"/>
</dbReference>
<feature type="compositionally biased region" description="Basic and acidic residues" evidence="1">
    <location>
        <begin position="980"/>
        <end position="999"/>
    </location>
</feature>
<feature type="region of interest" description="Disordered" evidence="1">
    <location>
        <begin position="936"/>
        <end position="1013"/>
    </location>
</feature>
<dbReference type="AlphaFoldDB" id="A0AAF0AUE2"/>
<dbReference type="Proteomes" id="UP001212411">
    <property type="component" value="Chromosome 1"/>
</dbReference>
<dbReference type="InterPro" id="IPR011989">
    <property type="entry name" value="ARM-like"/>
</dbReference>
<accession>A0AAF0AUE2</accession>
<protein>
    <submittedName>
        <fullName evidence="3">rRNA processing protein Rrp12-like</fullName>
    </submittedName>
</protein>
<dbReference type="PANTHER" id="PTHR48287:SF1">
    <property type="entry name" value="ARM REPEAT SUPERFAMILY PROTEIN"/>
    <property type="match status" value="1"/>
</dbReference>
<evidence type="ECO:0000313" key="3">
    <source>
        <dbReference type="EMBL" id="WBW70729.1"/>
    </source>
</evidence>
<dbReference type="EMBL" id="CP115611">
    <property type="protein sequence ID" value="WBW70729.1"/>
    <property type="molecule type" value="Genomic_DNA"/>
</dbReference>
<evidence type="ECO:0000259" key="2">
    <source>
        <dbReference type="Pfam" id="PF25772"/>
    </source>
</evidence>